<dbReference type="Gene3D" id="3.90.1150.10">
    <property type="entry name" value="Aspartate Aminotransferase, domain 1"/>
    <property type="match status" value="1"/>
</dbReference>
<reference evidence="1" key="1">
    <citation type="submission" date="2018-06" db="EMBL/GenBank/DDBJ databases">
        <authorList>
            <person name="Zhirakovskaya E."/>
        </authorList>
    </citation>
    <scope>NUCLEOTIDE SEQUENCE</scope>
</reference>
<dbReference type="InterPro" id="IPR015422">
    <property type="entry name" value="PyrdxlP-dep_Trfase_small"/>
</dbReference>
<dbReference type="AlphaFoldDB" id="A0A3B0UNF9"/>
<dbReference type="Gene3D" id="3.40.640.10">
    <property type="entry name" value="Type I PLP-dependent aspartate aminotransferase-like (Major domain)"/>
    <property type="match status" value="1"/>
</dbReference>
<sequence length="76" mass="8519">MSTTEYKAGLSIEDLPNKLQKKRPLKLASNENPLGSSPLALQAIRDNLETVHIYPAKQIEMQLRQAVAAFWGNRLT</sequence>
<accession>A0A3B0UNF9</accession>
<feature type="non-terminal residue" evidence="1">
    <location>
        <position position="76"/>
    </location>
</feature>
<name>A0A3B0UNF9_9ZZZZ</name>
<protein>
    <recommendedName>
        <fullName evidence="2">Histidinol-phosphate transaminase</fullName>
    </recommendedName>
</protein>
<dbReference type="SUPFAM" id="SSF53383">
    <property type="entry name" value="PLP-dependent transferases"/>
    <property type="match status" value="1"/>
</dbReference>
<evidence type="ECO:0000313" key="1">
    <source>
        <dbReference type="EMBL" id="VAW32645.1"/>
    </source>
</evidence>
<dbReference type="InterPro" id="IPR015424">
    <property type="entry name" value="PyrdxlP-dep_Trfase"/>
</dbReference>
<evidence type="ECO:0008006" key="2">
    <source>
        <dbReference type="Google" id="ProtNLM"/>
    </source>
</evidence>
<dbReference type="EMBL" id="UOEU01000377">
    <property type="protein sequence ID" value="VAW32645.1"/>
    <property type="molecule type" value="Genomic_DNA"/>
</dbReference>
<gene>
    <name evidence="1" type="ORF">MNBD_CHLOROFLEXI01-2456</name>
</gene>
<dbReference type="InterPro" id="IPR015421">
    <property type="entry name" value="PyrdxlP-dep_Trfase_major"/>
</dbReference>
<organism evidence="1">
    <name type="scientific">hydrothermal vent metagenome</name>
    <dbReference type="NCBI Taxonomy" id="652676"/>
    <lineage>
        <taxon>unclassified sequences</taxon>
        <taxon>metagenomes</taxon>
        <taxon>ecological metagenomes</taxon>
    </lineage>
</organism>
<proteinExistence type="predicted"/>